<reference evidence="1" key="1">
    <citation type="journal article" date="2014" name="Front. Microbiol.">
        <title>High frequency of phylogenetically diverse reductive dehalogenase-homologous genes in deep subseafloor sedimentary metagenomes.</title>
        <authorList>
            <person name="Kawai M."/>
            <person name="Futagami T."/>
            <person name="Toyoda A."/>
            <person name="Takaki Y."/>
            <person name="Nishi S."/>
            <person name="Hori S."/>
            <person name="Arai W."/>
            <person name="Tsubouchi T."/>
            <person name="Morono Y."/>
            <person name="Uchiyama I."/>
            <person name="Ito T."/>
            <person name="Fujiyama A."/>
            <person name="Inagaki F."/>
            <person name="Takami H."/>
        </authorList>
    </citation>
    <scope>NUCLEOTIDE SEQUENCE</scope>
    <source>
        <strain evidence="1">Expedition CK06-06</strain>
    </source>
</reference>
<dbReference type="InterPro" id="IPR046938">
    <property type="entry name" value="DNA_clamp_sf"/>
</dbReference>
<evidence type="ECO:0000313" key="1">
    <source>
        <dbReference type="EMBL" id="GAJ01482.1"/>
    </source>
</evidence>
<name>X1UD61_9ZZZZ</name>
<dbReference type="AlphaFoldDB" id="X1UD61"/>
<organism evidence="1">
    <name type="scientific">marine sediment metagenome</name>
    <dbReference type="NCBI Taxonomy" id="412755"/>
    <lineage>
        <taxon>unclassified sequences</taxon>
        <taxon>metagenomes</taxon>
        <taxon>ecological metagenomes</taxon>
    </lineage>
</organism>
<sequence length="54" mass="6163">NFTLSYLKDMFGQLKNLSEVVTLYLSTDMPLRIEVTPNDLNLEIDLYLAPMIGV</sequence>
<gene>
    <name evidence="1" type="ORF">S12H4_35849</name>
</gene>
<comment type="caution">
    <text evidence="1">The sequence shown here is derived from an EMBL/GenBank/DDBJ whole genome shotgun (WGS) entry which is preliminary data.</text>
</comment>
<dbReference type="EMBL" id="BARW01021330">
    <property type="protein sequence ID" value="GAJ01482.1"/>
    <property type="molecule type" value="Genomic_DNA"/>
</dbReference>
<feature type="non-terminal residue" evidence="1">
    <location>
        <position position="1"/>
    </location>
</feature>
<protein>
    <recommendedName>
        <fullName evidence="2">Proliferating cell nuclear antigen PCNA C-terminal domain-containing protein</fullName>
    </recommendedName>
</protein>
<proteinExistence type="predicted"/>
<dbReference type="SUPFAM" id="SSF55979">
    <property type="entry name" value="DNA clamp"/>
    <property type="match status" value="1"/>
</dbReference>
<evidence type="ECO:0008006" key="2">
    <source>
        <dbReference type="Google" id="ProtNLM"/>
    </source>
</evidence>
<accession>X1UD61</accession>
<dbReference type="Gene3D" id="3.70.10.10">
    <property type="match status" value="1"/>
</dbReference>